<comment type="caution">
    <text evidence="1">The sequence shown here is derived from an EMBL/GenBank/DDBJ whole genome shotgun (WGS) entry which is preliminary data.</text>
</comment>
<dbReference type="EMBL" id="NHTK01001285">
    <property type="protein sequence ID" value="PPR00903.1"/>
    <property type="molecule type" value="Genomic_DNA"/>
</dbReference>
<gene>
    <name evidence="1" type="ORF">CVT24_000388</name>
</gene>
<dbReference type="AlphaFoldDB" id="A0A409YD22"/>
<reference evidence="1 2" key="1">
    <citation type="journal article" date="2018" name="Evol. Lett.">
        <title>Horizontal gene cluster transfer increased hallucinogenic mushroom diversity.</title>
        <authorList>
            <person name="Reynolds H.T."/>
            <person name="Vijayakumar V."/>
            <person name="Gluck-Thaler E."/>
            <person name="Korotkin H.B."/>
            <person name="Matheny P.B."/>
            <person name="Slot J.C."/>
        </authorList>
    </citation>
    <scope>NUCLEOTIDE SEQUENCE [LARGE SCALE GENOMIC DNA]</scope>
    <source>
        <strain evidence="1 2">2629</strain>
    </source>
</reference>
<proteinExistence type="predicted"/>
<dbReference type="OrthoDB" id="2953893at2759"/>
<evidence type="ECO:0000313" key="1">
    <source>
        <dbReference type="EMBL" id="PPR00903.1"/>
    </source>
</evidence>
<keyword evidence="2" id="KW-1185">Reference proteome</keyword>
<dbReference type="Proteomes" id="UP000284842">
    <property type="component" value="Unassembled WGS sequence"/>
</dbReference>
<sequence length="148" mass="16300">MHRSMPLRTSHQNRLPDRHFPNFSDSLVLKNTPAYYQITSVIISKVYASTMMAVFNNRIELKLASHRNTDDENVIAAALAGISEGVVYHTSAPLAEGVQAAEKLAPHGTQEVSKRSKQLNIQRAISAVRETPIPPLQFTSPMSSSSSQ</sequence>
<accession>A0A409YD22</accession>
<name>A0A409YD22_9AGAR</name>
<dbReference type="InParanoid" id="A0A409YD22"/>
<evidence type="ECO:0000313" key="2">
    <source>
        <dbReference type="Proteomes" id="UP000284842"/>
    </source>
</evidence>
<organism evidence="1 2">
    <name type="scientific">Panaeolus cyanescens</name>
    <dbReference type="NCBI Taxonomy" id="181874"/>
    <lineage>
        <taxon>Eukaryota</taxon>
        <taxon>Fungi</taxon>
        <taxon>Dikarya</taxon>
        <taxon>Basidiomycota</taxon>
        <taxon>Agaricomycotina</taxon>
        <taxon>Agaricomycetes</taxon>
        <taxon>Agaricomycetidae</taxon>
        <taxon>Agaricales</taxon>
        <taxon>Agaricineae</taxon>
        <taxon>Galeropsidaceae</taxon>
        <taxon>Panaeolus</taxon>
    </lineage>
</organism>
<protein>
    <submittedName>
        <fullName evidence="1">Uncharacterized protein</fullName>
    </submittedName>
</protein>